<proteinExistence type="predicted"/>
<feature type="transmembrane region" description="Helical" evidence="7">
    <location>
        <begin position="488"/>
        <end position="510"/>
    </location>
</feature>
<keyword evidence="4 7" id="KW-1133">Transmembrane helix</keyword>
<feature type="transmembrane region" description="Helical" evidence="7">
    <location>
        <begin position="399"/>
        <end position="420"/>
    </location>
</feature>
<evidence type="ECO:0000256" key="4">
    <source>
        <dbReference type="ARBA" id="ARBA00022989"/>
    </source>
</evidence>
<dbReference type="RefSeq" id="WP_185971218.1">
    <property type="nucleotide sequence ID" value="NZ_JBKBMZ010000004.1"/>
</dbReference>
<keyword evidence="5 7" id="KW-0472">Membrane</keyword>
<keyword evidence="3 7" id="KW-0812">Transmembrane</keyword>
<dbReference type="PANTHER" id="PTHR12778">
    <property type="entry name" value="SOLUTE CARRIER FAMILY 33 ACETYL-COA TRANSPORTER -RELATED"/>
    <property type="match status" value="1"/>
</dbReference>
<keyword evidence="11" id="KW-1185">Reference proteome</keyword>
<evidence type="ECO:0000256" key="7">
    <source>
        <dbReference type="SAM" id="Phobius"/>
    </source>
</evidence>
<comment type="caution">
    <text evidence="8">The sequence shown here is derived from an EMBL/GenBank/DDBJ whole genome shotgun (WGS) entry which is preliminary data.</text>
</comment>
<dbReference type="Pfam" id="PF13000">
    <property type="entry name" value="Acatn"/>
    <property type="match status" value="1"/>
</dbReference>
<protein>
    <submittedName>
        <fullName evidence="8">PAT family beta-lactamase induction signal transducer AmpG</fullName>
    </submittedName>
    <submittedName>
        <fullName evidence="9">Permease</fullName>
    </submittedName>
</protein>
<organism evidence="8 10">
    <name type="scientific">Tepidimonas ignava</name>
    <dbReference type="NCBI Taxonomy" id="114249"/>
    <lineage>
        <taxon>Bacteria</taxon>
        <taxon>Pseudomonadati</taxon>
        <taxon>Pseudomonadota</taxon>
        <taxon>Betaproteobacteria</taxon>
        <taxon>Burkholderiales</taxon>
        <taxon>Tepidimonas</taxon>
    </lineage>
</organism>
<evidence type="ECO:0000256" key="3">
    <source>
        <dbReference type="ARBA" id="ARBA00022692"/>
    </source>
</evidence>
<feature type="transmembrane region" description="Helical" evidence="7">
    <location>
        <begin position="462"/>
        <end position="482"/>
    </location>
</feature>
<feature type="region of interest" description="Disordered" evidence="6">
    <location>
        <begin position="519"/>
        <end position="538"/>
    </location>
</feature>
<evidence type="ECO:0000256" key="2">
    <source>
        <dbReference type="ARBA" id="ARBA00022448"/>
    </source>
</evidence>
<feature type="transmembrane region" description="Helical" evidence="7">
    <location>
        <begin position="165"/>
        <end position="192"/>
    </location>
</feature>
<dbReference type="Proteomes" id="UP000315577">
    <property type="component" value="Unassembled WGS sequence"/>
</dbReference>
<dbReference type="InterPro" id="IPR024371">
    <property type="entry name" value="AcetylCoA_trans_1-like"/>
</dbReference>
<feature type="transmembrane region" description="Helical" evidence="7">
    <location>
        <begin position="286"/>
        <end position="307"/>
    </location>
</feature>
<accession>A0A4R3LED8</accession>
<feature type="transmembrane region" description="Helical" evidence="7">
    <location>
        <begin position="245"/>
        <end position="266"/>
    </location>
</feature>
<comment type="subcellular location">
    <subcellularLocation>
        <location evidence="1">Membrane</location>
        <topology evidence="1">Multi-pass membrane protein</topology>
    </subcellularLocation>
</comment>
<dbReference type="GO" id="GO:0008521">
    <property type="term" value="F:acetyl-CoA transmembrane transporter activity"/>
    <property type="evidence" value="ECO:0007669"/>
    <property type="project" value="InterPro"/>
</dbReference>
<dbReference type="GO" id="GO:0016020">
    <property type="term" value="C:membrane"/>
    <property type="evidence" value="ECO:0007669"/>
    <property type="project" value="UniProtKB-SubCell"/>
</dbReference>
<reference evidence="8 10" key="1">
    <citation type="submission" date="2019-03" db="EMBL/GenBank/DDBJ databases">
        <title>Genomic Encyclopedia of Type Strains, Phase IV (KMG-IV): sequencing the most valuable type-strain genomes for metagenomic binning, comparative biology and taxonomic classification.</title>
        <authorList>
            <person name="Goeker M."/>
        </authorList>
    </citation>
    <scope>NUCLEOTIDE SEQUENCE [LARGE SCALE GENOMIC DNA]</scope>
    <source>
        <strain evidence="8 10">DSM 12034</strain>
    </source>
</reference>
<dbReference type="Proteomes" id="UP000295536">
    <property type="component" value="Unassembled WGS sequence"/>
</dbReference>
<gene>
    <name evidence="8" type="ORF">EDC36_105106</name>
    <name evidence="9" type="ORF">Tigna_01585</name>
</gene>
<dbReference type="EMBL" id="VJNC01000009">
    <property type="protein sequence ID" value="TSE21858.1"/>
    <property type="molecule type" value="Genomic_DNA"/>
</dbReference>
<evidence type="ECO:0000313" key="10">
    <source>
        <dbReference type="Proteomes" id="UP000295536"/>
    </source>
</evidence>
<feature type="transmembrane region" description="Helical" evidence="7">
    <location>
        <begin position="204"/>
        <end position="225"/>
    </location>
</feature>
<evidence type="ECO:0000256" key="5">
    <source>
        <dbReference type="ARBA" id="ARBA00023136"/>
    </source>
</evidence>
<dbReference type="AlphaFoldDB" id="A0A4R3LED8"/>
<dbReference type="GO" id="GO:0035348">
    <property type="term" value="P:acetyl-CoA transmembrane transport"/>
    <property type="evidence" value="ECO:0007669"/>
    <property type="project" value="InterPro"/>
</dbReference>
<dbReference type="EMBL" id="SMAH01000005">
    <property type="protein sequence ID" value="TCS98349.1"/>
    <property type="molecule type" value="Genomic_DNA"/>
</dbReference>
<evidence type="ECO:0000313" key="11">
    <source>
        <dbReference type="Proteomes" id="UP000315577"/>
    </source>
</evidence>
<dbReference type="InterPro" id="IPR036259">
    <property type="entry name" value="MFS_trans_sf"/>
</dbReference>
<feature type="transmembrane region" description="Helical" evidence="7">
    <location>
        <begin position="132"/>
        <end position="153"/>
    </location>
</feature>
<feature type="transmembrane region" description="Helical" evidence="7">
    <location>
        <begin position="29"/>
        <end position="54"/>
    </location>
</feature>
<dbReference type="Gene3D" id="1.20.1250.20">
    <property type="entry name" value="MFS general substrate transporter like domains"/>
    <property type="match status" value="2"/>
</dbReference>
<evidence type="ECO:0000313" key="9">
    <source>
        <dbReference type="EMBL" id="TSE21858.1"/>
    </source>
</evidence>
<evidence type="ECO:0000256" key="6">
    <source>
        <dbReference type="SAM" id="MobiDB-lite"/>
    </source>
</evidence>
<evidence type="ECO:0000256" key="1">
    <source>
        <dbReference type="ARBA" id="ARBA00004141"/>
    </source>
</evidence>
<evidence type="ECO:0000313" key="8">
    <source>
        <dbReference type="EMBL" id="TCS98349.1"/>
    </source>
</evidence>
<feature type="transmembrane region" description="Helical" evidence="7">
    <location>
        <begin position="426"/>
        <end position="450"/>
    </location>
</feature>
<feature type="transmembrane region" description="Helical" evidence="7">
    <location>
        <begin position="334"/>
        <end position="358"/>
    </location>
</feature>
<dbReference type="NCBIfam" id="TIGR00901">
    <property type="entry name" value="2A0125"/>
    <property type="match status" value="1"/>
</dbReference>
<feature type="transmembrane region" description="Helical" evidence="7">
    <location>
        <begin position="370"/>
        <end position="392"/>
    </location>
</feature>
<keyword evidence="2" id="KW-0813">Transport</keyword>
<dbReference type="InterPro" id="IPR004752">
    <property type="entry name" value="AmpG_permease/AT-1"/>
</dbReference>
<dbReference type="PANTHER" id="PTHR12778:SF10">
    <property type="entry name" value="MAJOR FACILITATOR SUPERFAMILY DOMAIN-CONTAINING PROTEIN 3"/>
    <property type="match status" value="1"/>
</dbReference>
<sequence>MPNAPAAHASPAADDAAPPWWRLWRDWRLVAMLALGFAAGLPLLLIFSSLSLWLSEAGVERRAVTMFSWAALAYSFKFVWAPLVDRLPLPWLTRRLGRRRAWLLLAQLGVIGAIAGMAATDPAAGPAALVRMALLATLLGVMAATQDIVIDAWRIEIAPPERQGLLSAAYIAGYRLGMIVTGAGVLVLAAAWGSAKGAYAYPAWAAAYAVAAAAMLVGVAATLWAPEPAVPADVPPQPAAEHARLLAVFAAAALALVATFAGLGAVYEALGWADATALPALLLEALRLGVALAAAFGVGALLVRAGLASRAAARQTWVEPVQAFFARHGARDALLLLALIGVYRIADIVLGVIANVFYQDLGFAKPDIAAAVKTFGVVVSIVGGFVGGVLATRWGVLRTLWWGAVLAALTNLGFVALALAGPVRAGLYAVVAADNLAAGVASAAFVAFLSSLTQVRFTAVQYAIFSSLMTLLPKALGGYAGAMVDALGYPGFFVLTTLLGVPVLALVALVRRRWGTAVSDASPKQGMGRPPENAQNNT</sequence>
<feature type="transmembrane region" description="Helical" evidence="7">
    <location>
        <begin position="101"/>
        <end position="120"/>
    </location>
</feature>
<name>A0A4R3LED8_9BURK</name>
<reference evidence="9 11" key="2">
    <citation type="submission" date="2019-07" db="EMBL/GenBank/DDBJ databases">
        <title>Tepidimonas ignava SPS-1037 draft genome.</title>
        <authorList>
            <person name="Da Costa M.S."/>
            <person name="Froufe H.J.C."/>
            <person name="Egas C."/>
            <person name="Albuquerque L."/>
        </authorList>
    </citation>
    <scope>NUCLEOTIDE SEQUENCE [LARGE SCALE GENOMIC DNA]</scope>
    <source>
        <strain evidence="9 11">SPS-1037</strain>
    </source>
</reference>
<dbReference type="SUPFAM" id="SSF103473">
    <property type="entry name" value="MFS general substrate transporter"/>
    <property type="match status" value="1"/>
</dbReference>